<gene>
    <name evidence="2" type="ORF">MNBD_GAMMA17-1285</name>
</gene>
<sequence>MPSRPRILLSGANGQVGSAL</sequence>
<accession>A0A3B0Z9A5</accession>
<protein>
    <submittedName>
        <fullName evidence="2">Uncharacterized protein</fullName>
    </submittedName>
</protein>
<feature type="region of interest" description="Disordered" evidence="1">
    <location>
        <begin position="1"/>
        <end position="20"/>
    </location>
</feature>
<dbReference type="AlphaFoldDB" id="A0A3B0Z9A5"/>
<proteinExistence type="predicted"/>
<reference evidence="2" key="1">
    <citation type="submission" date="2018-06" db="EMBL/GenBank/DDBJ databases">
        <authorList>
            <person name="Zhirakovskaya E."/>
        </authorList>
    </citation>
    <scope>NUCLEOTIDE SEQUENCE</scope>
</reference>
<dbReference type="EMBL" id="UOFQ01000025">
    <property type="protein sequence ID" value="VAW85570.1"/>
    <property type="molecule type" value="Genomic_DNA"/>
</dbReference>
<organism evidence="2">
    <name type="scientific">hydrothermal vent metagenome</name>
    <dbReference type="NCBI Taxonomy" id="652676"/>
    <lineage>
        <taxon>unclassified sequences</taxon>
        <taxon>metagenomes</taxon>
        <taxon>ecological metagenomes</taxon>
    </lineage>
</organism>
<evidence type="ECO:0000313" key="2">
    <source>
        <dbReference type="EMBL" id="VAW85570.1"/>
    </source>
</evidence>
<evidence type="ECO:0000256" key="1">
    <source>
        <dbReference type="SAM" id="MobiDB-lite"/>
    </source>
</evidence>
<name>A0A3B0Z9A5_9ZZZZ</name>
<feature type="non-terminal residue" evidence="2">
    <location>
        <position position="20"/>
    </location>
</feature>